<dbReference type="Proteomes" id="UP001476798">
    <property type="component" value="Unassembled WGS sequence"/>
</dbReference>
<proteinExistence type="predicted"/>
<evidence type="ECO:0000313" key="1">
    <source>
        <dbReference type="EMBL" id="MEQ2179503.1"/>
    </source>
</evidence>
<organism evidence="1 2">
    <name type="scientific">Goodea atripinnis</name>
    <dbReference type="NCBI Taxonomy" id="208336"/>
    <lineage>
        <taxon>Eukaryota</taxon>
        <taxon>Metazoa</taxon>
        <taxon>Chordata</taxon>
        <taxon>Craniata</taxon>
        <taxon>Vertebrata</taxon>
        <taxon>Euteleostomi</taxon>
        <taxon>Actinopterygii</taxon>
        <taxon>Neopterygii</taxon>
        <taxon>Teleostei</taxon>
        <taxon>Neoteleostei</taxon>
        <taxon>Acanthomorphata</taxon>
        <taxon>Ovalentaria</taxon>
        <taxon>Atherinomorphae</taxon>
        <taxon>Cyprinodontiformes</taxon>
        <taxon>Goodeidae</taxon>
        <taxon>Goodea</taxon>
    </lineage>
</organism>
<gene>
    <name evidence="1" type="ORF">GOODEAATRI_025639</name>
</gene>
<comment type="caution">
    <text evidence="1">The sequence shown here is derived from an EMBL/GenBank/DDBJ whole genome shotgun (WGS) entry which is preliminary data.</text>
</comment>
<accession>A0ABV0P7U4</accession>
<name>A0ABV0P7U4_9TELE</name>
<dbReference type="EMBL" id="JAHRIO010063013">
    <property type="protein sequence ID" value="MEQ2179503.1"/>
    <property type="molecule type" value="Genomic_DNA"/>
</dbReference>
<protein>
    <submittedName>
        <fullName evidence="1">Uncharacterized protein</fullName>
    </submittedName>
</protein>
<keyword evidence="2" id="KW-1185">Reference proteome</keyword>
<evidence type="ECO:0000313" key="2">
    <source>
        <dbReference type="Proteomes" id="UP001476798"/>
    </source>
</evidence>
<feature type="non-terminal residue" evidence="1">
    <location>
        <position position="1"/>
    </location>
</feature>
<sequence>ELNDSLTEKTRHAVYGPQDEWIIGDLEALQDTLLHQCHTVEGAVDQVPGWPLLVLSCGALSLTHATPLVLHAVCMAHPGTCPVPVIPVLLVTIQSVLQHIFTSWESPCLSLGAILRRLM</sequence>
<reference evidence="1 2" key="1">
    <citation type="submission" date="2021-06" db="EMBL/GenBank/DDBJ databases">
        <authorList>
            <person name="Palmer J.M."/>
        </authorList>
    </citation>
    <scope>NUCLEOTIDE SEQUENCE [LARGE SCALE GENOMIC DNA]</scope>
    <source>
        <strain evidence="1 2">GA_2019</strain>
        <tissue evidence="1">Muscle</tissue>
    </source>
</reference>